<evidence type="ECO:0000313" key="5">
    <source>
        <dbReference type="EMBL" id="MFD0847821.1"/>
    </source>
</evidence>
<evidence type="ECO:0000256" key="1">
    <source>
        <dbReference type="ARBA" id="ARBA00001947"/>
    </source>
</evidence>
<dbReference type="EMBL" id="JBHTIK010000002">
    <property type="protein sequence ID" value="MFD0847821.1"/>
    <property type="molecule type" value="Genomic_DNA"/>
</dbReference>
<reference evidence="6" key="1">
    <citation type="journal article" date="2019" name="Int. J. Syst. Evol. Microbiol.">
        <title>The Global Catalogue of Microorganisms (GCM) 10K type strain sequencing project: providing services to taxonomists for standard genome sequencing and annotation.</title>
        <authorList>
            <consortium name="The Broad Institute Genomics Platform"/>
            <consortium name="The Broad Institute Genome Sequencing Center for Infectious Disease"/>
            <person name="Wu L."/>
            <person name="Ma J."/>
        </authorList>
    </citation>
    <scope>NUCLEOTIDE SEQUENCE [LARGE SCALE GENOMIC DNA]</scope>
    <source>
        <strain evidence="6">CCUG 52537</strain>
    </source>
</reference>
<name>A0ABW3C032_SPHXN</name>
<dbReference type="PANTHER" id="PTHR37418:SF2">
    <property type="entry name" value="3-KETO-5-AMINOHEXANOATE CLEAVAGE ENZYME"/>
    <property type="match status" value="1"/>
</dbReference>
<protein>
    <submittedName>
        <fullName evidence="5">3-keto-5-aminohexanoate cleavage protein</fullName>
    </submittedName>
</protein>
<keyword evidence="6" id="KW-1185">Reference proteome</keyword>
<keyword evidence="2" id="KW-0808">Transferase</keyword>
<dbReference type="PANTHER" id="PTHR37418">
    <property type="entry name" value="3-KETO-5-AMINOHEXANOATE CLEAVAGE ENZYME-RELATED"/>
    <property type="match status" value="1"/>
</dbReference>
<gene>
    <name evidence="5" type="ORF">ACFQ00_05740</name>
</gene>
<sequence>MRKSPKVIITSATTGAMHMPIMSPYLPITPDEIVADSVAAAEAGAAIVHLHARDPETGCPVTDPAVYALYLSRIKQQSDVIINITTGQPAIRRNPETGGFDVKSNWAEVIEERLTAPKEFSPEITSFNMGPMNAASWMLGRKYDFDKLRDWEKLFVQSTRDLTMANTWASMEKIAQELGRDRGVVFEYECFDIGHLYSLKMLETMGVVEPPYFIQSVFGFLGGIGSTPRHVLHFRETADELFGDTYYWSLLAAGKEQMRLTTQAALLGGNVRVGMEDSLWLGKGQLAKSSGEQVAKIRRILEELGLEIATPDEARAILGTKGKDKVNF</sequence>
<comment type="cofactor">
    <cofactor evidence="1">
        <name>Zn(2+)</name>
        <dbReference type="ChEBI" id="CHEBI:29105"/>
    </cofactor>
</comment>
<dbReference type="Proteomes" id="UP001597124">
    <property type="component" value="Unassembled WGS sequence"/>
</dbReference>
<evidence type="ECO:0000256" key="4">
    <source>
        <dbReference type="ARBA" id="ARBA00022833"/>
    </source>
</evidence>
<evidence type="ECO:0000256" key="3">
    <source>
        <dbReference type="ARBA" id="ARBA00022723"/>
    </source>
</evidence>
<evidence type="ECO:0000256" key="2">
    <source>
        <dbReference type="ARBA" id="ARBA00022679"/>
    </source>
</evidence>
<dbReference type="InterPro" id="IPR013785">
    <property type="entry name" value="Aldolase_TIM"/>
</dbReference>
<accession>A0ABW3C032</accession>
<evidence type="ECO:0000313" key="6">
    <source>
        <dbReference type="Proteomes" id="UP001597124"/>
    </source>
</evidence>
<comment type="caution">
    <text evidence="5">The sequence shown here is derived from an EMBL/GenBank/DDBJ whole genome shotgun (WGS) entry which is preliminary data.</text>
</comment>
<organism evidence="5 6">
    <name type="scientific">Sphingosinicella xenopeptidilytica</name>
    <dbReference type="NCBI Taxonomy" id="364098"/>
    <lineage>
        <taxon>Bacteria</taxon>
        <taxon>Pseudomonadati</taxon>
        <taxon>Pseudomonadota</taxon>
        <taxon>Alphaproteobacteria</taxon>
        <taxon>Sphingomonadales</taxon>
        <taxon>Sphingosinicellaceae</taxon>
        <taxon>Sphingosinicella</taxon>
    </lineage>
</organism>
<keyword evidence="4" id="KW-0862">Zinc</keyword>
<dbReference type="InterPro" id="IPR008567">
    <property type="entry name" value="BKACE"/>
</dbReference>
<dbReference type="RefSeq" id="WP_381487491.1">
    <property type="nucleotide sequence ID" value="NZ_JBHTIK010000002.1"/>
</dbReference>
<dbReference type="Gene3D" id="3.20.20.70">
    <property type="entry name" value="Aldolase class I"/>
    <property type="match status" value="1"/>
</dbReference>
<keyword evidence="3" id="KW-0479">Metal-binding</keyword>
<proteinExistence type="predicted"/>
<dbReference type="Pfam" id="PF05853">
    <property type="entry name" value="BKACE"/>
    <property type="match status" value="1"/>
</dbReference>